<accession>A0A090KV93</accession>
<reference evidence="4" key="1">
    <citation type="submission" date="2014-09" db="EMBL/GenBank/DDBJ databases">
        <authorList>
            <person name="Martin A.A."/>
        </authorList>
    </citation>
    <scope>NUCLEOTIDE SEQUENCE</scope>
    <source>
        <strain evidence="4">ED321</strain>
    </source>
</reference>
<evidence type="ECO:0000256" key="1">
    <source>
        <dbReference type="PROSITE-ProRule" id="PRU00047"/>
    </source>
</evidence>
<dbReference type="InterPro" id="IPR001878">
    <property type="entry name" value="Znf_CCHC"/>
</dbReference>
<reference evidence="5" key="3">
    <citation type="submission" date="2020-12" db="UniProtKB">
        <authorList>
            <consortium name="WormBaseParasite"/>
        </authorList>
    </citation>
    <scope>IDENTIFICATION</scope>
</reference>
<dbReference type="RefSeq" id="XP_024500545.1">
    <property type="nucleotide sequence ID" value="XM_024646355.1"/>
</dbReference>
<dbReference type="SMART" id="SM00343">
    <property type="entry name" value="ZnF_C2HC"/>
    <property type="match status" value="1"/>
</dbReference>
<dbReference type="WBParaSite" id="SRAE_0000046200.1">
    <property type="protein sequence ID" value="SRAE_0000046200.1"/>
    <property type="gene ID" value="WBGene00256206"/>
</dbReference>
<keyword evidence="1" id="KW-0862">Zinc</keyword>
<dbReference type="OrthoDB" id="425619at2759"/>
<proteinExistence type="predicted"/>
<dbReference type="Proteomes" id="UP000035682">
    <property type="component" value="Unplaced"/>
</dbReference>
<organism evidence="3">
    <name type="scientific">Strongyloides ratti</name>
    <name type="common">Parasitic roundworm</name>
    <dbReference type="NCBI Taxonomy" id="34506"/>
    <lineage>
        <taxon>Eukaryota</taxon>
        <taxon>Metazoa</taxon>
        <taxon>Ecdysozoa</taxon>
        <taxon>Nematoda</taxon>
        <taxon>Chromadorea</taxon>
        <taxon>Rhabditida</taxon>
        <taxon>Tylenchina</taxon>
        <taxon>Panagrolaimomorpha</taxon>
        <taxon>Strongyloidoidea</taxon>
        <taxon>Strongyloididae</taxon>
        <taxon>Strongyloides</taxon>
    </lineage>
</organism>
<keyword evidence="1" id="KW-0479">Metal-binding</keyword>
<dbReference type="GO" id="GO:0008270">
    <property type="term" value="F:zinc ion binding"/>
    <property type="evidence" value="ECO:0007669"/>
    <property type="project" value="UniProtKB-KW"/>
</dbReference>
<dbReference type="InterPro" id="IPR036875">
    <property type="entry name" value="Znf_CCHC_sf"/>
</dbReference>
<dbReference type="AlphaFoldDB" id="A0A090KV93"/>
<keyword evidence="4" id="KW-1185">Reference proteome</keyword>
<evidence type="ECO:0000259" key="2">
    <source>
        <dbReference type="PROSITE" id="PS50158"/>
    </source>
</evidence>
<feature type="domain" description="CCHC-type" evidence="2">
    <location>
        <begin position="116"/>
        <end position="131"/>
    </location>
</feature>
<gene>
    <name evidence="3 5 6" type="ORF">SRAE_0000046200</name>
</gene>
<evidence type="ECO:0000313" key="6">
    <source>
        <dbReference type="WormBase" id="SRAE_0000046200"/>
    </source>
</evidence>
<dbReference type="GO" id="GO:0019899">
    <property type="term" value="F:enzyme binding"/>
    <property type="evidence" value="ECO:0007669"/>
    <property type="project" value="UniProtKB-ARBA"/>
</dbReference>
<reference evidence="3" key="2">
    <citation type="submission" date="2014-09" db="EMBL/GenBank/DDBJ databases">
        <authorList>
            <person name="Aslett A.Martin."/>
        </authorList>
    </citation>
    <scope>NUCLEOTIDE SEQUENCE</scope>
    <source>
        <strain evidence="3">ED321 Heterogonic</strain>
    </source>
</reference>
<dbReference type="GO" id="GO:0003676">
    <property type="term" value="F:nucleic acid binding"/>
    <property type="evidence" value="ECO:0007669"/>
    <property type="project" value="InterPro"/>
</dbReference>
<name>A0A090KV93_STRRB</name>
<evidence type="ECO:0000313" key="3">
    <source>
        <dbReference type="EMBL" id="CEF61336.1"/>
    </source>
</evidence>
<sequence>MPNFSSTVQRQEIKKIVEDVLEGLETTVEYEDLGKEFLEELVQFANLSDRRRIVTVKKKLGLRTTIRKENLNIEKGSFKKKRKNLRKKNNVNHNRLEGHFEKQQNDRTRIKKPLVCFDCGENGHMRFECPKKGKTEPFIQSKVCEIKKAKTGPKLEYVEPMNLDKRLKLIFLNKSEMKDLGEDVTLPTLIKYMNDS</sequence>
<dbReference type="GeneID" id="36373704"/>
<dbReference type="WormBase" id="SRAE_0000046200">
    <property type="protein sequence ID" value="SRP11615"/>
    <property type="gene ID" value="WBGene00256206"/>
</dbReference>
<dbReference type="Gene3D" id="4.10.60.10">
    <property type="entry name" value="Zinc finger, CCHC-type"/>
    <property type="match status" value="1"/>
</dbReference>
<keyword evidence="1" id="KW-0863">Zinc-finger</keyword>
<dbReference type="CTD" id="36373704"/>
<dbReference type="Pfam" id="PF00098">
    <property type="entry name" value="zf-CCHC"/>
    <property type="match status" value="1"/>
</dbReference>
<protein>
    <submittedName>
        <fullName evidence="3 5">Zinc finger, CCHC-type domain-containing protein</fullName>
    </submittedName>
</protein>
<evidence type="ECO:0000313" key="4">
    <source>
        <dbReference type="Proteomes" id="UP000035682"/>
    </source>
</evidence>
<dbReference type="PROSITE" id="PS50158">
    <property type="entry name" value="ZF_CCHC"/>
    <property type="match status" value="1"/>
</dbReference>
<evidence type="ECO:0000313" key="5">
    <source>
        <dbReference type="WBParaSite" id="SRAE_0000046200.1"/>
    </source>
</evidence>
<dbReference type="SUPFAM" id="SSF57756">
    <property type="entry name" value="Retrovirus zinc finger-like domains"/>
    <property type="match status" value="1"/>
</dbReference>
<dbReference type="EMBL" id="LN609407">
    <property type="protein sequence ID" value="CEF61336.1"/>
    <property type="molecule type" value="Genomic_DNA"/>
</dbReference>